<proteinExistence type="predicted"/>
<comment type="caution">
    <text evidence="1">The sequence shown here is derived from an EMBL/GenBank/DDBJ whole genome shotgun (WGS) entry which is preliminary data.</text>
</comment>
<accession>A0A4Z2GVD6</accession>
<dbReference type="OrthoDB" id="10684402at2759"/>
<evidence type="ECO:0000313" key="2">
    <source>
        <dbReference type="Proteomes" id="UP000314294"/>
    </source>
</evidence>
<reference evidence="1 2" key="1">
    <citation type="submission" date="2019-03" db="EMBL/GenBank/DDBJ databases">
        <title>First draft genome of Liparis tanakae, snailfish: a comprehensive survey of snailfish specific genes.</title>
        <authorList>
            <person name="Kim W."/>
            <person name="Song I."/>
            <person name="Jeong J.-H."/>
            <person name="Kim D."/>
            <person name="Kim S."/>
            <person name="Ryu S."/>
            <person name="Song J.Y."/>
            <person name="Lee S.K."/>
        </authorList>
    </citation>
    <scope>NUCLEOTIDE SEQUENCE [LARGE SCALE GENOMIC DNA]</scope>
    <source>
        <tissue evidence="1">Muscle</tissue>
    </source>
</reference>
<gene>
    <name evidence="1" type="ORF">EYF80_032199</name>
</gene>
<organism evidence="1 2">
    <name type="scientific">Liparis tanakae</name>
    <name type="common">Tanaka's snailfish</name>
    <dbReference type="NCBI Taxonomy" id="230148"/>
    <lineage>
        <taxon>Eukaryota</taxon>
        <taxon>Metazoa</taxon>
        <taxon>Chordata</taxon>
        <taxon>Craniata</taxon>
        <taxon>Vertebrata</taxon>
        <taxon>Euteleostomi</taxon>
        <taxon>Actinopterygii</taxon>
        <taxon>Neopterygii</taxon>
        <taxon>Teleostei</taxon>
        <taxon>Neoteleostei</taxon>
        <taxon>Acanthomorphata</taxon>
        <taxon>Eupercaria</taxon>
        <taxon>Perciformes</taxon>
        <taxon>Cottioidei</taxon>
        <taxon>Cottales</taxon>
        <taxon>Liparidae</taxon>
        <taxon>Liparis</taxon>
    </lineage>
</organism>
<name>A0A4Z2GVD6_9TELE</name>
<evidence type="ECO:0000313" key="1">
    <source>
        <dbReference type="EMBL" id="TNN57597.1"/>
    </source>
</evidence>
<sequence>MYCVIHTPREFQKQDETKKENIKVQLENKEDLHFLDHLQKNGDMQKAICSLKSLLWGAEKGQ</sequence>
<dbReference type="AlphaFoldDB" id="A0A4Z2GVD6"/>
<protein>
    <submittedName>
        <fullName evidence="1">Uncharacterized protein</fullName>
    </submittedName>
</protein>
<keyword evidence="2" id="KW-1185">Reference proteome</keyword>
<dbReference type="EMBL" id="SRLO01000401">
    <property type="protein sequence ID" value="TNN57597.1"/>
    <property type="molecule type" value="Genomic_DNA"/>
</dbReference>
<dbReference type="Proteomes" id="UP000314294">
    <property type="component" value="Unassembled WGS sequence"/>
</dbReference>